<protein>
    <recommendedName>
        <fullName evidence="5">Helicase ATP-binding domain-containing protein</fullName>
    </recommendedName>
</protein>
<keyword evidence="1" id="KW-0547">Nucleotide-binding</keyword>
<dbReference type="GO" id="GO:0005524">
    <property type="term" value="F:ATP binding"/>
    <property type="evidence" value="ECO:0007669"/>
    <property type="project" value="UniProtKB-KW"/>
</dbReference>
<dbReference type="EMBL" id="ASPP01023607">
    <property type="protein sequence ID" value="ETO10177.1"/>
    <property type="molecule type" value="Genomic_DNA"/>
</dbReference>
<keyword evidence="2" id="KW-0378">Hydrolase</keyword>
<evidence type="ECO:0000259" key="5">
    <source>
        <dbReference type="PROSITE" id="PS51192"/>
    </source>
</evidence>
<evidence type="ECO:0000256" key="1">
    <source>
        <dbReference type="ARBA" id="ARBA00022741"/>
    </source>
</evidence>
<gene>
    <name evidence="6" type="ORF">RFI_27204</name>
</gene>
<name>X6M9M2_RETFI</name>
<feature type="domain" description="Helicase ATP-binding" evidence="5">
    <location>
        <begin position="135"/>
        <end position="317"/>
    </location>
</feature>
<feature type="non-terminal residue" evidence="6">
    <location>
        <position position="1"/>
    </location>
</feature>
<sequence length="353" mass="41111">KNTEILNEIEANFDRLMMSDGNAAEDLEGIDPLTDMVITELKQHQRVGLQWLTIREKHLVLFHWRAASQVQKQKKANPDPFLDDQYDNAEENLTDMDNDNEKDKYESLPPFYREEEDEDTGDTYYVNILNGDKCDELPSFGMGGILADDMGLGKTLQILALICNNSGFDSNPMCGYGPTLIVTPLSVMSNWVQQIREHIRPDTIRIYEYYGSHRNSDVEFLKQHHVVLTTYNVVLKDYSDETDENREQMRKYCGAGLQYVDWLRVVLDEAHKIRSRKTRIFKACSALVARSRWCISGTPVQNRLDDLYSLFNFLRLHPISDMNFWSKFIISPLKHNQMEGLDRLRTIMRQVHF</sequence>
<dbReference type="GO" id="GO:0016787">
    <property type="term" value="F:hydrolase activity"/>
    <property type="evidence" value="ECO:0007669"/>
    <property type="project" value="UniProtKB-KW"/>
</dbReference>
<evidence type="ECO:0000256" key="3">
    <source>
        <dbReference type="ARBA" id="ARBA00022806"/>
    </source>
</evidence>
<dbReference type="CDD" id="cd18008">
    <property type="entry name" value="DEXDc_SHPRH-like"/>
    <property type="match status" value="1"/>
</dbReference>
<dbReference type="PANTHER" id="PTHR45626">
    <property type="entry name" value="TRANSCRIPTION TERMINATION FACTOR 2-RELATED"/>
    <property type="match status" value="1"/>
</dbReference>
<keyword evidence="3" id="KW-0347">Helicase</keyword>
<dbReference type="InterPro" id="IPR027417">
    <property type="entry name" value="P-loop_NTPase"/>
</dbReference>
<reference evidence="6 7" key="1">
    <citation type="journal article" date="2013" name="Curr. Biol.">
        <title>The Genome of the Foraminiferan Reticulomyxa filosa.</title>
        <authorList>
            <person name="Glockner G."/>
            <person name="Hulsmann N."/>
            <person name="Schleicher M."/>
            <person name="Noegel A.A."/>
            <person name="Eichinger L."/>
            <person name="Gallinger C."/>
            <person name="Pawlowski J."/>
            <person name="Sierra R."/>
            <person name="Euteneuer U."/>
            <person name="Pillet L."/>
            <person name="Moustafa A."/>
            <person name="Platzer M."/>
            <person name="Groth M."/>
            <person name="Szafranski K."/>
            <person name="Schliwa M."/>
        </authorList>
    </citation>
    <scope>NUCLEOTIDE SEQUENCE [LARGE SCALE GENOMIC DNA]</scope>
</reference>
<dbReference type="InterPro" id="IPR050628">
    <property type="entry name" value="SNF2_RAD54_helicase_TF"/>
</dbReference>
<dbReference type="PROSITE" id="PS51192">
    <property type="entry name" value="HELICASE_ATP_BIND_1"/>
    <property type="match status" value="1"/>
</dbReference>
<evidence type="ECO:0000313" key="6">
    <source>
        <dbReference type="EMBL" id="ETO10177.1"/>
    </source>
</evidence>
<dbReference type="SMART" id="SM00487">
    <property type="entry name" value="DEXDc"/>
    <property type="match status" value="1"/>
</dbReference>
<dbReference type="GO" id="GO:0005634">
    <property type="term" value="C:nucleus"/>
    <property type="evidence" value="ECO:0007669"/>
    <property type="project" value="TreeGrafter"/>
</dbReference>
<dbReference type="Gene3D" id="3.40.50.10810">
    <property type="entry name" value="Tandem AAA-ATPase domain"/>
    <property type="match status" value="1"/>
</dbReference>
<proteinExistence type="predicted"/>
<dbReference type="PANTHER" id="PTHR45626:SF17">
    <property type="entry name" value="HELICASE-LIKE TRANSCRIPTION FACTOR"/>
    <property type="match status" value="1"/>
</dbReference>
<dbReference type="GO" id="GO:0006281">
    <property type="term" value="P:DNA repair"/>
    <property type="evidence" value="ECO:0007669"/>
    <property type="project" value="TreeGrafter"/>
</dbReference>
<dbReference type="InterPro" id="IPR038718">
    <property type="entry name" value="SNF2-like_sf"/>
</dbReference>
<dbReference type="OrthoDB" id="423559at2759"/>
<dbReference type="Pfam" id="PF00176">
    <property type="entry name" value="SNF2-rel_dom"/>
    <property type="match status" value="1"/>
</dbReference>
<keyword evidence="7" id="KW-1185">Reference proteome</keyword>
<evidence type="ECO:0000313" key="7">
    <source>
        <dbReference type="Proteomes" id="UP000023152"/>
    </source>
</evidence>
<dbReference type="InterPro" id="IPR014001">
    <property type="entry name" value="Helicase_ATP-bd"/>
</dbReference>
<evidence type="ECO:0000256" key="2">
    <source>
        <dbReference type="ARBA" id="ARBA00022801"/>
    </source>
</evidence>
<dbReference type="SUPFAM" id="SSF52540">
    <property type="entry name" value="P-loop containing nucleoside triphosphate hydrolases"/>
    <property type="match status" value="1"/>
</dbReference>
<dbReference type="AlphaFoldDB" id="X6M9M2"/>
<keyword evidence="4" id="KW-0067">ATP-binding</keyword>
<dbReference type="GO" id="GO:0004386">
    <property type="term" value="F:helicase activity"/>
    <property type="evidence" value="ECO:0007669"/>
    <property type="project" value="UniProtKB-KW"/>
</dbReference>
<dbReference type="InterPro" id="IPR000330">
    <property type="entry name" value="SNF2_N"/>
</dbReference>
<organism evidence="6 7">
    <name type="scientific">Reticulomyxa filosa</name>
    <dbReference type="NCBI Taxonomy" id="46433"/>
    <lineage>
        <taxon>Eukaryota</taxon>
        <taxon>Sar</taxon>
        <taxon>Rhizaria</taxon>
        <taxon>Retaria</taxon>
        <taxon>Foraminifera</taxon>
        <taxon>Monothalamids</taxon>
        <taxon>Reticulomyxidae</taxon>
        <taxon>Reticulomyxa</taxon>
    </lineage>
</organism>
<dbReference type="GO" id="GO:0008094">
    <property type="term" value="F:ATP-dependent activity, acting on DNA"/>
    <property type="evidence" value="ECO:0007669"/>
    <property type="project" value="TreeGrafter"/>
</dbReference>
<accession>X6M9M2</accession>
<comment type="caution">
    <text evidence="6">The sequence shown here is derived from an EMBL/GenBank/DDBJ whole genome shotgun (WGS) entry which is preliminary data.</text>
</comment>
<dbReference type="Proteomes" id="UP000023152">
    <property type="component" value="Unassembled WGS sequence"/>
</dbReference>
<evidence type="ECO:0000256" key="4">
    <source>
        <dbReference type="ARBA" id="ARBA00022840"/>
    </source>
</evidence>